<evidence type="ECO:0000256" key="4">
    <source>
        <dbReference type="ARBA" id="ARBA00022792"/>
    </source>
</evidence>
<name>A0A8K0T9X7_9PEZI</name>
<dbReference type="GO" id="GO:0005743">
    <property type="term" value="C:mitochondrial inner membrane"/>
    <property type="evidence" value="ECO:0007669"/>
    <property type="project" value="UniProtKB-SubCell"/>
</dbReference>
<accession>A0A8K0T9X7</accession>
<feature type="region of interest" description="Disordered" evidence="9">
    <location>
        <begin position="48"/>
        <end position="111"/>
    </location>
</feature>
<evidence type="ECO:0000256" key="7">
    <source>
        <dbReference type="ARBA" id="ARBA00023136"/>
    </source>
</evidence>
<dbReference type="PANTHER" id="PTHR28087:SF1">
    <property type="entry name" value="ATPASE SYNTHESIS PROTEIN 25, MITOCHONDRIAL"/>
    <property type="match status" value="1"/>
</dbReference>
<dbReference type="AlphaFoldDB" id="A0A8K0T9X7"/>
<reference evidence="10" key="1">
    <citation type="journal article" date="2021" name="Nat. Commun.">
        <title>Genetic determinants of endophytism in the Arabidopsis root mycobiome.</title>
        <authorList>
            <person name="Mesny F."/>
            <person name="Miyauchi S."/>
            <person name="Thiergart T."/>
            <person name="Pickel B."/>
            <person name="Atanasova L."/>
            <person name="Karlsson M."/>
            <person name="Huettel B."/>
            <person name="Barry K.W."/>
            <person name="Haridas S."/>
            <person name="Chen C."/>
            <person name="Bauer D."/>
            <person name="Andreopoulos W."/>
            <person name="Pangilinan J."/>
            <person name="LaButti K."/>
            <person name="Riley R."/>
            <person name="Lipzen A."/>
            <person name="Clum A."/>
            <person name="Drula E."/>
            <person name="Henrissat B."/>
            <person name="Kohler A."/>
            <person name="Grigoriev I.V."/>
            <person name="Martin F.M."/>
            <person name="Hacquard S."/>
        </authorList>
    </citation>
    <scope>NUCLEOTIDE SEQUENCE</scope>
    <source>
        <strain evidence="10">MPI-CAGE-AT-0016</strain>
    </source>
</reference>
<keyword evidence="4 8" id="KW-0999">Mitochondrion inner membrane</keyword>
<evidence type="ECO:0000256" key="8">
    <source>
        <dbReference type="RuleBase" id="RU367062"/>
    </source>
</evidence>
<feature type="compositionally biased region" description="Basic and acidic residues" evidence="9">
    <location>
        <begin position="73"/>
        <end position="92"/>
    </location>
</feature>
<evidence type="ECO:0000256" key="5">
    <source>
        <dbReference type="ARBA" id="ARBA00022946"/>
    </source>
</evidence>
<comment type="subcellular location">
    <subcellularLocation>
        <location evidence="2 8">Mitochondrion inner membrane</location>
        <topology evidence="2 8">Peripheral membrane protein</topology>
        <orientation evidence="2 8">Matrix side</orientation>
    </subcellularLocation>
</comment>
<dbReference type="OrthoDB" id="107372at2759"/>
<dbReference type="FunFam" id="3.30.460.10:FF:000044">
    <property type="entry name" value="ATPase synthesis protein 25, mitochondrial"/>
    <property type="match status" value="1"/>
</dbReference>
<comment type="caution">
    <text evidence="10">The sequence shown here is derived from an EMBL/GenBank/DDBJ whole genome shotgun (WGS) entry which is preliminary data.</text>
</comment>
<gene>
    <name evidence="10" type="ORF">B0T11DRAFT_119355</name>
</gene>
<evidence type="ECO:0000256" key="3">
    <source>
        <dbReference type="ARBA" id="ARBA00010787"/>
    </source>
</evidence>
<comment type="function">
    <text evidence="1">Probable mitochondrial mRNA stabilization factor.</text>
</comment>
<proteinExistence type="inferred from homology"/>
<organism evidence="10 11">
    <name type="scientific">Plectosphaerella cucumerina</name>
    <dbReference type="NCBI Taxonomy" id="40658"/>
    <lineage>
        <taxon>Eukaryota</taxon>
        <taxon>Fungi</taxon>
        <taxon>Dikarya</taxon>
        <taxon>Ascomycota</taxon>
        <taxon>Pezizomycotina</taxon>
        <taxon>Sordariomycetes</taxon>
        <taxon>Hypocreomycetidae</taxon>
        <taxon>Glomerellales</taxon>
        <taxon>Plectosphaerellaceae</taxon>
        <taxon>Plectosphaerella</taxon>
    </lineage>
</organism>
<evidence type="ECO:0000313" key="10">
    <source>
        <dbReference type="EMBL" id="KAH7353628.1"/>
    </source>
</evidence>
<dbReference type="PANTHER" id="PTHR28087">
    <property type="entry name" value="ATPASE SYNTHESIS PROTEIN 25, MITOCHONDRIAL"/>
    <property type="match status" value="1"/>
</dbReference>
<sequence length="617" mass="68060">MASRPAVAALGCFQCRAAILRAVSSASLPALRAPTVVARPTRYALPIRTFATTPKEPAPPSAELESETTPAVELKEEKSPEDSLEETTKAQLEEQAATQEEGTANADDEATSDTPWYLDIEAPAPVSTQHVAPLPDVPEGAPALFEPLLKYVYEEMGLDDMEVLDLRNMDPPPALGPNLLMLFGTARSERHLHVSSSRMVKWLRYNYRVDSRADGLIGPGELKTKLRRLRKKAKLLGSSAVPVGEDDGISTGWICVNLGTIGSNAGEAARFDEDGKMTGFGTSPTGTTIVVQVMTEARRKELNLEKLWSGQLKRSIEAEEALKVNEDEFMRRFGKKPTPIARPRKLQRPPNPRGYSQTRAFSTTRVPASADAATTYVPPVLSAQEMLDEALLSARHILPEQVVPLLQQLLTPAEGSLKFQDIERAYSLLEMVSIRGMPVLRTDVVITLISSLTLQTSRRSKFTRLAIPQLQFLLKRSGMPCPTEAQLQQLMTAYIIRGQLTYFWDTWHIPSSHGQARSASMYAYVFGLAVKSKRKSFCADVLRRLVPEMMNEAEPVMPIGAVWDVLKACLLIADPGSAELAANPEPAQNTKFISPRLSAEFVRMYRHLNEVRAASKE</sequence>
<dbReference type="GO" id="GO:0048255">
    <property type="term" value="P:mRNA stabilization"/>
    <property type="evidence" value="ECO:0007669"/>
    <property type="project" value="TreeGrafter"/>
</dbReference>
<keyword evidence="6 8" id="KW-0496">Mitochondrion</keyword>
<keyword evidence="5 8" id="KW-0809">Transit peptide</keyword>
<dbReference type="InterPro" id="IPR043519">
    <property type="entry name" value="NT_sf"/>
</dbReference>
<keyword evidence="7 8" id="KW-0472">Membrane</keyword>
<evidence type="ECO:0000256" key="1">
    <source>
        <dbReference type="ARBA" id="ARBA00003470"/>
    </source>
</evidence>
<evidence type="ECO:0000256" key="2">
    <source>
        <dbReference type="ARBA" id="ARBA00004443"/>
    </source>
</evidence>
<evidence type="ECO:0000256" key="9">
    <source>
        <dbReference type="SAM" id="MobiDB-lite"/>
    </source>
</evidence>
<dbReference type="Gene3D" id="3.30.460.10">
    <property type="entry name" value="Beta Polymerase, domain 2"/>
    <property type="match status" value="1"/>
</dbReference>
<keyword evidence="11" id="KW-1185">Reference proteome</keyword>
<comment type="similarity">
    <text evidence="3 8">Belongs to the ATP25 family.</text>
</comment>
<evidence type="ECO:0000313" key="11">
    <source>
        <dbReference type="Proteomes" id="UP000813385"/>
    </source>
</evidence>
<dbReference type="GO" id="GO:0140053">
    <property type="term" value="P:mitochondrial gene expression"/>
    <property type="evidence" value="ECO:0007669"/>
    <property type="project" value="UniProtKB-UniRule"/>
</dbReference>
<feature type="compositionally biased region" description="Low complexity" evidence="9">
    <location>
        <begin position="93"/>
        <end position="104"/>
    </location>
</feature>
<evidence type="ECO:0000256" key="6">
    <source>
        <dbReference type="ARBA" id="ARBA00023128"/>
    </source>
</evidence>
<dbReference type="InterPro" id="IPR040152">
    <property type="entry name" value="Atp25"/>
</dbReference>
<feature type="region of interest" description="Disordered" evidence="9">
    <location>
        <begin position="338"/>
        <end position="358"/>
    </location>
</feature>
<dbReference type="EMBL" id="JAGPXD010000005">
    <property type="protein sequence ID" value="KAH7353628.1"/>
    <property type="molecule type" value="Genomic_DNA"/>
</dbReference>
<protein>
    <recommendedName>
        <fullName evidence="8">ATPase synthesis protein 25</fullName>
    </recommendedName>
</protein>
<comment type="function">
    <text evidence="8">Mitochondrial mRNA stabilization factor.</text>
</comment>
<dbReference type="Proteomes" id="UP000813385">
    <property type="component" value="Unassembled WGS sequence"/>
</dbReference>